<proteinExistence type="inferred from homology"/>
<dbReference type="PRINTS" id="PR00411">
    <property type="entry name" value="PNDRDTASEI"/>
</dbReference>
<evidence type="ECO:0000256" key="3">
    <source>
        <dbReference type="SAM" id="Phobius"/>
    </source>
</evidence>
<reference evidence="4" key="1">
    <citation type="submission" date="2014-05" db="EMBL/GenBank/DDBJ databases">
        <title>The transcriptome of the halophilic microalga Tetraselmis sp. GSL018 isolated from the Great Salt Lake, Utah.</title>
        <authorList>
            <person name="Jinkerson R.E."/>
            <person name="D'Adamo S."/>
            <person name="Posewitz M.C."/>
        </authorList>
    </citation>
    <scope>NUCLEOTIDE SEQUENCE</scope>
    <source>
        <strain evidence="4">GSL018</strain>
    </source>
</reference>
<dbReference type="InterPro" id="IPR036188">
    <property type="entry name" value="FAD/NAD-bd_sf"/>
</dbReference>
<dbReference type="NCBIfam" id="TIGR01790">
    <property type="entry name" value="carotene-cycl"/>
    <property type="match status" value="1"/>
</dbReference>
<evidence type="ECO:0000313" key="4">
    <source>
        <dbReference type="EMBL" id="JAC61433.1"/>
    </source>
</evidence>
<evidence type="ECO:0000256" key="1">
    <source>
        <dbReference type="ARBA" id="ARBA00004829"/>
    </source>
</evidence>
<dbReference type="GO" id="GO:0016117">
    <property type="term" value="P:carotenoid biosynthetic process"/>
    <property type="evidence" value="ECO:0007669"/>
    <property type="project" value="InterPro"/>
</dbReference>
<name>A0A061QNY0_9CHLO</name>
<evidence type="ECO:0000256" key="2">
    <source>
        <dbReference type="ARBA" id="ARBA00006599"/>
    </source>
</evidence>
<dbReference type="Gene3D" id="3.50.50.60">
    <property type="entry name" value="FAD/NAD(P)-binding domain"/>
    <property type="match status" value="1"/>
</dbReference>
<dbReference type="GO" id="GO:0016705">
    <property type="term" value="F:oxidoreductase activity, acting on paired donors, with incorporation or reduction of molecular oxygen"/>
    <property type="evidence" value="ECO:0007669"/>
    <property type="project" value="InterPro"/>
</dbReference>
<dbReference type="PANTHER" id="PTHR39757">
    <property type="match status" value="1"/>
</dbReference>
<keyword evidence="3" id="KW-0472">Membrane</keyword>
<comment type="pathway">
    <text evidence="1">Carotenoid biosynthesis.</text>
</comment>
<dbReference type="GO" id="GO:0016860">
    <property type="term" value="F:intramolecular oxidoreductase activity"/>
    <property type="evidence" value="ECO:0007669"/>
    <property type="project" value="UniProtKB-ARBA"/>
</dbReference>
<organism evidence="4">
    <name type="scientific">Tetraselmis sp. GSL018</name>
    <dbReference type="NCBI Taxonomy" id="582737"/>
    <lineage>
        <taxon>Eukaryota</taxon>
        <taxon>Viridiplantae</taxon>
        <taxon>Chlorophyta</taxon>
        <taxon>core chlorophytes</taxon>
        <taxon>Chlorodendrophyceae</taxon>
        <taxon>Chlorodendrales</taxon>
        <taxon>Chlorodendraceae</taxon>
        <taxon>Tetraselmis</taxon>
    </lineage>
</organism>
<dbReference type="PANTHER" id="PTHR39757:SF3">
    <property type="entry name" value="LYCOPENE EPSILON CYCLASE, CHLOROPLASTIC"/>
    <property type="match status" value="1"/>
</dbReference>
<gene>
    <name evidence="4" type="primary">CRTL2</name>
    <name evidence="4" type="ORF">TSPGSL018_26275</name>
</gene>
<dbReference type="InterPro" id="IPR010108">
    <property type="entry name" value="Lycopene_cyclase_b/e"/>
</dbReference>
<sequence>NIFRRARLCHRHKLCLRALKEVRPHQDASASEVVSSNGSLEFQQADISNQWLREGGKEAKYLLRQAAKREPEQQDILDILPKFDSREQSKPADVLVVGCGPAGLALAAELSERNLDVVLVGMDSKFTNNYGVWVDEFKALGLEETLDNVWQEAICYFGLGKEHEVRIGRAYGRVDRAKLRAKLLERCSRAGVRFLAGEVTDIDAEMGAEAGAVACRGGSAAEGRLIVLASGAVAGKFLEFEEDAPTVAAQTAYGIQARVKHYDGNFDLGSMLFMDYRRHHTGLYDGMALEARPGTHPHGSDGLWGTDGETPSFLYAMPLADGSVFLEETALVARPPLPFSVLKRRLERRLRALGIEVEEVMDEEWSYIPVGGPLPTREQPVAAFGAAANMIHPATGYSVARSLKEAPAFADGIAKALARGGASVGDVSSAAWDALWPMERQRQVSFQVFGMELLVQLGPQAMNEFFMTFFGLPAYFWNGFLASSLSSAELLAFALLFFVRTSNGIRLQLMGHLLTSPSAKYMLRKYTRELSESAAGPRSGAAVEPRR</sequence>
<feature type="transmembrane region" description="Helical" evidence="3">
    <location>
        <begin position="475"/>
        <end position="499"/>
    </location>
</feature>
<accession>A0A061QNY0</accession>
<feature type="non-terminal residue" evidence="4">
    <location>
        <position position="1"/>
    </location>
</feature>
<dbReference type="EMBL" id="GBEZ01025687">
    <property type="protein sequence ID" value="JAC61433.1"/>
    <property type="molecule type" value="Transcribed_RNA"/>
</dbReference>
<dbReference type="AlphaFoldDB" id="A0A061QNY0"/>
<keyword evidence="3" id="KW-0812">Transmembrane</keyword>
<dbReference type="SUPFAM" id="SSF51905">
    <property type="entry name" value="FAD/NAD(P)-binding domain"/>
    <property type="match status" value="1"/>
</dbReference>
<protein>
    <submittedName>
        <fullName evidence="4">Lycopene epsilon cyclase</fullName>
    </submittedName>
</protein>
<comment type="similarity">
    <text evidence="2">Belongs to the lycopene cyclase family.</text>
</comment>
<keyword evidence="3" id="KW-1133">Transmembrane helix</keyword>
<dbReference type="Pfam" id="PF05834">
    <property type="entry name" value="Lycopene_cycl"/>
    <property type="match status" value="1"/>
</dbReference>